<dbReference type="InterPro" id="IPR043502">
    <property type="entry name" value="DNA/RNA_pol_sf"/>
</dbReference>
<dbReference type="InterPro" id="IPR005162">
    <property type="entry name" value="Retrotrans_gag_dom"/>
</dbReference>
<dbReference type="AlphaFoldDB" id="A5ADH8"/>
<accession>A5ADH8</accession>
<dbReference type="InterPro" id="IPR041577">
    <property type="entry name" value="RT_RNaseH_2"/>
</dbReference>
<dbReference type="PANTHER" id="PTHR37984">
    <property type="entry name" value="PROTEIN CBG26694"/>
    <property type="match status" value="1"/>
</dbReference>
<evidence type="ECO:0000259" key="2">
    <source>
        <dbReference type="Pfam" id="PF03732"/>
    </source>
</evidence>
<evidence type="ECO:0000256" key="1">
    <source>
        <dbReference type="ARBA" id="ARBA00023268"/>
    </source>
</evidence>
<gene>
    <name evidence="4" type="ORF">VITISV_042770</name>
</gene>
<dbReference type="SUPFAM" id="SSF56672">
    <property type="entry name" value="DNA/RNA polymerases"/>
    <property type="match status" value="1"/>
</dbReference>
<dbReference type="GO" id="GO:0003824">
    <property type="term" value="F:catalytic activity"/>
    <property type="evidence" value="ECO:0007669"/>
    <property type="project" value="UniProtKB-KW"/>
</dbReference>
<evidence type="ECO:0000313" key="4">
    <source>
        <dbReference type="EMBL" id="CAN82051.1"/>
    </source>
</evidence>
<dbReference type="Pfam" id="PF03732">
    <property type="entry name" value="Retrotrans_gag"/>
    <property type="match status" value="1"/>
</dbReference>
<evidence type="ECO:0000259" key="3">
    <source>
        <dbReference type="Pfam" id="PF17919"/>
    </source>
</evidence>
<dbReference type="Pfam" id="PF17919">
    <property type="entry name" value="RT_RNaseH_2"/>
    <property type="match status" value="1"/>
</dbReference>
<dbReference type="Gene3D" id="3.10.10.10">
    <property type="entry name" value="HIV Type 1 Reverse Transcriptase, subunit A, domain 1"/>
    <property type="match status" value="1"/>
</dbReference>
<feature type="domain" description="Reverse transcriptase/retrotransposon-derived protein RNase H-like" evidence="3">
    <location>
        <begin position="373"/>
        <end position="429"/>
    </location>
</feature>
<dbReference type="EMBL" id="AM423792">
    <property type="protein sequence ID" value="CAN82051.1"/>
    <property type="molecule type" value="Genomic_DNA"/>
</dbReference>
<proteinExistence type="predicted"/>
<organism evidence="4">
    <name type="scientific">Vitis vinifera</name>
    <name type="common">Grape</name>
    <dbReference type="NCBI Taxonomy" id="29760"/>
    <lineage>
        <taxon>Eukaryota</taxon>
        <taxon>Viridiplantae</taxon>
        <taxon>Streptophyta</taxon>
        <taxon>Embryophyta</taxon>
        <taxon>Tracheophyta</taxon>
        <taxon>Spermatophyta</taxon>
        <taxon>Magnoliopsida</taxon>
        <taxon>eudicotyledons</taxon>
        <taxon>Gunneridae</taxon>
        <taxon>Pentapetalae</taxon>
        <taxon>rosids</taxon>
        <taxon>Vitales</taxon>
        <taxon>Vitaceae</taxon>
        <taxon>Viteae</taxon>
        <taxon>Vitis</taxon>
    </lineage>
</organism>
<dbReference type="InterPro" id="IPR050951">
    <property type="entry name" value="Retrovirus_Pol_polyprotein"/>
</dbReference>
<keyword evidence="1" id="KW-0511">Multifunctional enzyme</keyword>
<sequence length="429" mass="48926">MGTNKERIEQLEDGLHRMELGMADRLRQVEENLNRLSDVLLANPENPILGSITNREDNGGGRLVWIHRTFQEEGRVLSWTNFEDELWARFGPLECEDFDEALSRIRQVGSLRDYQREFERLGNRVQGWTQRALVGTFMGGLRSDISDGLDIVLGIQWLELLGSVVCDWRELTMEFMWENQTKKLVGIDGQHIQAASIEELTKEIRPSHAQFALCLQVAHTEPQNIHSSMREILQEFSDLFTEPSSLPPTWEVNHSIALKEGTEPINVRPYRYSHYQKNEIKKQVQDMLQSGLVRPSTSPFSSPVLLVKKKDGNWRFCTDCRALNAATIKDRFPIPTVDDMLDELYGYYRKFVKDYGIIARPLTNLLKKGQFGWHGKAKTAFLALKQAMTTTPILAMPNFNDAFTIETDASGEGIGAVLSQQGKPMAYMS</sequence>
<dbReference type="Gene3D" id="3.30.70.270">
    <property type="match status" value="1"/>
</dbReference>
<dbReference type="InterPro" id="IPR043128">
    <property type="entry name" value="Rev_trsase/Diguanyl_cyclase"/>
</dbReference>
<reference evidence="4" key="1">
    <citation type="journal article" date="2007" name="PLoS ONE">
        <title>The first genome sequence of an elite grapevine cultivar (Pinot noir Vitis vinifera L.): coping with a highly heterozygous genome.</title>
        <authorList>
            <person name="Velasco R."/>
            <person name="Zharkikh A."/>
            <person name="Troggio M."/>
            <person name="Cartwright D.A."/>
            <person name="Cestaro A."/>
            <person name="Pruss D."/>
            <person name="Pindo M."/>
            <person name="FitzGerald L.M."/>
            <person name="Vezzulli S."/>
            <person name="Reid J."/>
            <person name="Malacarne G."/>
            <person name="Iliev D."/>
            <person name="Coppola G."/>
            <person name="Wardell B."/>
            <person name="Micheletti D."/>
            <person name="Macalma T."/>
            <person name="Facci M."/>
            <person name="Mitchell J.T."/>
            <person name="Perazzolli M."/>
            <person name="Eldredge G."/>
            <person name="Gatto P."/>
            <person name="Oyzerski R."/>
            <person name="Moretto M."/>
            <person name="Gutin N."/>
            <person name="Stefanini M."/>
            <person name="Chen Y."/>
            <person name="Segala C."/>
            <person name="Davenport C."/>
            <person name="Dematte L."/>
            <person name="Mraz A."/>
            <person name="Battilana J."/>
            <person name="Stormo K."/>
            <person name="Costa F."/>
            <person name="Tao Q."/>
            <person name="Si-Ammour A."/>
            <person name="Harkins T."/>
            <person name="Lackey A."/>
            <person name="Perbost C."/>
            <person name="Taillon B."/>
            <person name="Stella A."/>
            <person name="Solovyev V."/>
            <person name="Fawcett J.A."/>
            <person name="Sterck L."/>
            <person name="Vandepoele K."/>
            <person name="Grando S.M."/>
            <person name="Toppo S."/>
            <person name="Moser C."/>
            <person name="Lanchbury J."/>
            <person name="Bogden R."/>
            <person name="Skolnick M."/>
            <person name="Sgaramella V."/>
            <person name="Bhatnagar S.K."/>
            <person name="Fontana P."/>
            <person name="Gutin A."/>
            <person name="Van de Peer Y."/>
            <person name="Salamini F."/>
            <person name="Viola R."/>
        </authorList>
    </citation>
    <scope>NUCLEOTIDE SEQUENCE</scope>
</reference>
<name>A5ADH8_VITVI</name>
<feature type="domain" description="Retrotransposon gag" evidence="2">
    <location>
        <begin position="65"/>
        <end position="142"/>
    </location>
</feature>
<protein>
    <submittedName>
        <fullName evidence="4">Uncharacterized protein</fullName>
    </submittedName>
</protein>
<dbReference type="PANTHER" id="PTHR37984:SF5">
    <property type="entry name" value="PROTEIN NYNRIN-LIKE"/>
    <property type="match status" value="1"/>
</dbReference>